<dbReference type="Pfam" id="PF18864">
    <property type="entry name" value="AbiTii"/>
    <property type="match status" value="1"/>
</dbReference>
<sequence length="309" mass="34424">MDLIKEIITILSSQESSLSDALLKTKILLHKIGHKELVEWVNNELNGYPDKSSVPDYRVLHAEVLANAVNHAYQFNRMQIPIGHLPEEQQESLTNIEMDQSLVSLEKLVSKEGSHLRSPIPIETNYFLQEGLDESIHINSSWCEVQPSQIIQIFIQVRSRLLDFVLELQDGFGEGATDEELRDRSGELDTKGLFATTIFGDNASIGDNAIIVVGDNNQQSIANVAVKGDFTSLSDVLKKHNVADDDIAELERAIADDGQLDESKKEFGSSVKSWLQTMLSKAVYAAWQIELGIASNVLVDGLRKFYGWA</sequence>
<name>A0A1T2L970_9GAMM</name>
<comment type="caution">
    <text evidence="2">The sequence shown here is derived from an EMBL/GenBank/DDBJ whole genome shotgun (WGS) entry which is preliminary data.</text>
</comment>
<dbReference type="OrthoDB" id="766804at2"/>
<keyword evidence="3" id="KW-1185">Reference proteome</keyword>
<dbReference type="RefSeq" id="WP_078482588.1">
    <property type="nucleotide sequence ID" value="NZ_MPRL01000007.1"/>
</dbReference>
<proteinExistence type="predicted"/>
<gene>
    <name evidence="2" type="ORF">BOW53_02895</name>
</gene>
<feature type="domain" description="AbiTii" evidence="1">
    <location>
        <begin position="3"/>
        <end position="175"/>
    </location>
</feature>
<dbReference type="InterPro" id="IPR041304">
    <property type="entry name" value="AbiTii"/>
</dbReference>
<evidence type="ECO:0000313" key="3">
    <source>
        <dbReference type="Proteomes" id="UP000191110"/>
    </source>
</evidence>
<accession>A0A1T2L970</accession>
<organism evidence="2 3">
    <name type="scientific">Solemya pervernicosa gill symbiont</name>
    <dbReference type="NCBI Taxonomy" id="642797"/>
    <lineage>
        <taxon>Bacteria</taxon>
        <taxon>Pseudomonadati</taxon>
        <taxon>Pseudomonadota</taxon>
        <taxon>Gammaproteobacteria</taxon>
        <taxon>sulfur-oxidizing symbionts</taxon>
    </lineage>
</organism>
<reference evidence="2 3" key="1">
    <citation type="submission" date="2016-11" db="EMBL/GenBank/DDBJ databases">
        <title>Mixed transmission modes and dynamic genome evolution in an obligate animal-bacterial symbiosis.</title>
        <authorList>
            <person name="Russell S.L."/>
            <person name="Corbett-Detig R.B."/>
            <person name="Cavanaugh C.M."/>
        </authorList>
    </citation>
    <scope>NUCLEOTIDE SEQUENCE [LARGE SCALE GENOMIC DNA]</scope>
    <source>
        <strain evidence="2">Sveles-Q1</strain>
    </source>
</reference>
<dbReference type="Proteomes" id="UP000191110">
    <property type="component" value="Unassembled WGS sequence"/>
</dbReference>
<evidence type="ECO:0000259" key="1">
    <source>
        <dbReference type="Pfam" id="PF18864"/>
    </source>
</evidence>
<dbReference type="EMBL" id="MPRL01000007">
    <property type="protein sequence ID" value="OOZ41643.1"/>
    <property type="molecule type" value="Genomic_DNA"/>
</dbReference>
<evidence type="ECO:0000313" key="2">
    <source>
        <dbReference type="EMBL" id="OOZ41643.1"/>
    </source>
</evidence>
<dbReference type="AlphaFoldDB" id="A0A1T2L970"/>
<protein>
    <submittedName>
        <fullName evidence="2">Response regulator receiver protein</fullName>
    </submittedName>
</protein>